<gene>
    <name evidence="2" type="ORF">PR048_020993</name>
</gene>
<dbReference type="PANTHER" id="PTHR47331">
    <property type="entry name" value="PHD-TYPE DOMAIN-CONTAINING PROTEIN"/>
    <property type="match status" value="1"/>
</dbReference>
<dbReference type="SUPFAM" id="SSF53098">
    <property type="entry name" value="Ribonuclease H-like"/>
    <property type="match status" value="1"/>
</dbReference>
<accession>A0ABQ9GX16</accession>
<dbReference type="EMBL" id="JARBHB010000008">
    <property type="protein sequence ID" value="KAJ8876548.1"/>
    <property type="molecule type" value="Genomic_DNA"/>
</dbReference>
<organism evidence="2 3">
    <name type="scientific">Dryococelus australis</name>
    <dbReference type="NCBI Taxonomy" id="614101"/>
    <lineage>
        <taxon>Eukaryota</taxon>
        <taxon>Metazoa</taxon>
        <taxon>Ecdysozoa</taxon>
        <taxon>Arthropoda</taxon>
        <taxon>Hexapoda</taxon>
        <taxon>Insecta</taxon>
        <taxon>Pterygota</taxon>
        <taxon>Neoptera</taxon>
        <taxon>Polyneoptera</taxon>
        <taxon>Phasmatodea</taxon>
        <taxon>Verophasmatodea</taxon>
        <taxon>Anareolatae</taxon>
        <taxon>Phasmatidae</taxon>
        <taxon>Eurycanthinae</taxon>
        <taxon>Dryococelus</taxon>
    </lineage>
</organism>
<dbReference type="InterPro" id="IPR040676">
    <property type="entry name" value="DUF5641"/>
</dbReference>
<keyword evidence="3" id="KW-1185">Reference proteome</keyword>
<comment type="caution">
    <text evidence="2">The sequence shown here is derived from an EMBL/GenBank/DDBJ whole genome shotgun (WGS) entry which is preliminary data.</text>
</comment>
<evidence type="ECO:0000313" key="2">
    <source>
        <dbReference type="EMBL" id="KAJ8876548.1"/>
    </source>
</evidence>
<evidence type="ECO:0000313" key="3">
    <source>
        <dbReference type="Proteomes" id="UP001159363"/>
    </source>
</evidence>
<name>A0ABQ9GX16_9NEOP</name>
<dbReference type="InterPro" id="IPR012337">
    <property type="entry name" value="RNaseH-like_sf"/>
</dbReference>
<dbReference type="Proteomes" id="UP001159363">
    <property type="component" value="Chromosome 7"/>
</dbReference>
<reference evidence="2 3" key="1">
    <citation type="submission" date="2023-02" db="EMBL/GenBank/DDBJ databases">
        <title>LHISI_Scaffold_Assembly.</title>
        <authorList>
            <person name="Stuart O.P."/>
            <person name="Cleave R."/>
            <person name="Magrath M.J.L."/>
            <person name="Mikheyev A.S."/>
        </authorList>
    </citation>
    <scope>NUCLEOTIDE SEQUENCE [LARGE SCALE GENOMIC DNA]</scope>
    <source>
        <strain evidence="2">Daus_M_001</strain>
        <tissue evidence="2">Leg muscle</tissue>
    </source>
</reference>
<protein>
    <recommendedName>
        <fullName evidence="1">DUF5641 domain-containing protein</fullName>
    </recommendedName>
</protein>
<dbReference type="InterPro" id="IPR036397">
    <property type="entry name" value="RNaseH_sf"/>
</dbReference>
<sequence length="180" mass="20624">MGTVPVARVHPARFFLQCVIEYAGHFILRDCKGRGNIKYEDYVQLFVCFSKAVYLELASDLLTPAFVAALKRFISQHGKSSDHYSDCDTNFICAANELELFDIVKTQELAVIRCLAEQGMPWHFNAPGAPHQDGLRENRHNWWYKEPNHQSGKMVLVKDEKLPRQQWKLGHSTDAFPGED</sequence>
<feature type="domain" description="DUF5641" evidence="1">
    <location>
        <begin position="138"/>
        <end position="180"/>
    </location>
</feature>
<evidence type="ECO:0000259" key="1">
    <source>
        <dbReference type="Pfam" id="PF18701"/>
    </source>
</evidence>
<dbReference type="Pfam" id="PF18701">
    <property type="entry name" value="DUF5641"/>
    <property type="match status" value="1"/>
</dbReference>
<dbReference type="Gene3D" id="3.30.420.10">
    <property type="entry name" value="Ribonuclease H-like superfamily/Ribonuclease H"/>
    <property type="match status" value="1"/>
</dbReference>
<proteinExistence type="predicted"/>